<dbReference type="Pfam" id="PF01168">
    <property type="entry name" value="Ala_racemase_N"/>
    <property type="match status" value="1"/>
</dbReference>
<dbReference type="PROSITE" id="PS00395">
    <property type="entry name" value="ALANINE_RACEMASE"/>
    <property type="match status" value="1"/>
</dbReference>
<feature type="domain" description="Alanine racemase C-terminal" evidence="10">
    <location>
        <begin position="221"/>
        <end position="344"/>
    </location>
</feature>
<evidence type="ECO:0000256" key="2">
    <source>
        <dbReference type="ARBA" id="ARBA00001933"/>
    </source>
</evidence>
<feature type="binding site" evidence="7 9">
    <location>
        <position position="291"/>
    </location>
    <ligand>
        <name>substrate</name>
    </ligand>
</feature>
<dbReference type="InterPro" id="IPR001608">
    <property type="entry name" value="Ala_racemase_N"/>
</dbReference>
<dbReference type="PANTHER" id="PTHR30511">
    <property type="entry name" value="ALANINE RACEMASE"/>
    <property type="match status" value="1"/>
</dbReference>
<evidence type="ECO:0000256" key="3">
    <source>
        <dbReference type="ARBA" id="ARBA00007880"/>
    </source>
</evidence>
<dbReference type="InterPro" id="IPR020622">
    <property type="entry name" value="Ala_racemase_pyridoxalP-BS"/>
</dbReference>
<evidence type="ECO:0000256" key="1">
    <source>
        <dbReference type="ARBA" id="ARBA00000316"/>
    </source>
</evidence>
<reference evidence="11" key="1">
    <citation type="journal article" date="2014" name="Int. J. Syst. Evol. Microbiol.">
        <title>Complete genome sequence of Corynebacterium casei LMG S-19264T (=DSM 44701T), isolated from a smear-ripened cheese.</title>
        <authorList>
            <consortium name="US DOE Joint Genome Institute (JGI-PGF)"/>
            <person name="Walter F."/>
            <person name="Albersmeier A."/>
            <person name="Kalinowski J."/>
            <person name="Ruckert C."/>
        </authorList>
    </citation>
    <scope>NUCLEOTIDE SEQUENCE</scope>
    <source>
        <strain evidence="11">CGMCC 1.15880</strain>
    </source>
</reference>
<evidence type="ECO:0000313" key="12">
    <source>
        <dbReference type="Proteomes" id="UP000628017"/>
    </source>
</evidence>
<keyword evidence="12" id="KW-1185">Reference proteome</keyword>
<dbReference type="Gene3D" id="2.40.37.10">
    <property type="entry name" value="Lyase, Ornithine Decarboxylase, Chain A, domain 1"/>
    <property type="match status" value="1"/>
</dbReference>
<comment type="caution">
    <text evidence="11">The sequence shown here is derived from an EMBL/GenBank/DDBJ whole genome shotgun (WGS) entry which is preliminary data.</text>
</comment>
<dbReference type="Proteomes" id="UP000628017">
    <property type="component" value="Unassembled WGS sequence"/>
</dbReference>
<dbReference type="NCBIfam" id="TIGR00492">
    <property type="entry name" value="alr"/>
    <property type="match status" value="1"/>
</dbReference>
<feature type="binding site" evidence="7 9">
    <location>
        <position position="128"/>
    </location>
    <ligand>
        <name>substrate</name>
    </ligand>
</feature>
<evidence type="ECO:0000313" key="11">
    <source>
        <dbReference type="EMBL" id="GGA21548.1"/>
    </source>
</evidence>
<reference evidence="11" key="2">
    <citation type="submission" date="2020-09" db="EMBL/GenBank/DDBJ databases">
        <authorList>
            <person name="Sun Q."/>
            <person name="Zhou Y."/>
        </authorList>
    </citation>
    <scope>NUCLEOTIDE SEQUENCE</scope>
    <source>
        <strain evidence="11">CGMCC 1.15880</strain>
    </source>
</reference>
<dbReference type="InterPro" id="IPR000821">
    <property type="entry name" value="Ala_racemase"/>
</dbReference>
<dbReference type="CDD" id="cd00430">
    <property type="entry name" value="PLPDE_III_AR"/>
    <property type="match status" value="1"/>
</dbReference>
<feature type="active site" description="Proton acceptor; specific for L-alanine" evidence="7">
    <location>
        <position position="242"/>
    </location>
</feature>
<evidence type="ECO:0000256" key="5">
    <source>
        <dbReference type="ARBA" id="ARBA00022898"/>
    </source>
</evidence>
<protein>
    <recommendedName>
        <fullName evidence="4 7">Alanine racemase</fullName>
        <ecNumber evidence="4 7">5.1.1.1</ecNumber>
    </recommendedName>
</protein>
<evidence type="ECO:0000256" key="8">
    <source>
        <dbReference type="PIRSR" id="PIRSR600821-50"/>
    </source>
</evidence>
<dbReference type="SUPFAM" id="SSF51419">
    <property type="entry name" value="PLP-binding barrel"/>
    <property type="match status" value="1"/>
</dbReference>
<dbReference type="InterPro" id="IPR009006">
    <property type="entry name" value="Ala_racemase/Decarboxylase_C"/>
</dbReference>
<dbReference type="Pfam" id="PF00842">
    <property type="entry name" value="Ala_racemase_C"/>
    <property type="match status" value="1"/>
</dbReference>
<dbReference type="PANTHER" id="PTHR30511:SF0">
    <property type="entry name" value="ALANINE RACEMASE, CATABOLIC-RELATED"/>
    <property type="match status" value="1"/>
</dbReference>
<dbReference type="HAMAP" id="MF_01201">
    <property type="entry name" value="Ala_racemase"/>
    <property type="match status" value="1"/>
</dbReference>
<dbReference type="SUPFAM" id="SSF50621">
    <property type="entry name" value="Alanine racemase C-terminal domain-like"/>
    <property type="match status" value="1"/>
</dbReference>
<dbReference type="EC" id="5.1.1.1" evidence="4 7"/>
<sequence>MAVATLTIDLNSLVENWRALDAVSADAVETAAVVKADGYGLDAGRVAAALAKGGAKTFFVAVAEEGVAVRKAVGAEPEIYVFSGCCGEDAALLNSHDLIPLLNSPEQVYQFLPSAKPFGIQLDSGMNRLGMEPEEFAALKDQITGAGPKLVMSHLACADEPEHPQNKAQLDCFRAMTEGLTARKSLSATGGTLLGADYHFDLNRPGVGLYGGAPFVDAKAVVRLSIPVIQTRTVREGETVGYGANWTAQRDSKVATIASGYADGLIRGIGNGTLNLYAGDTPCPLIGRVSMDLITVDVTDLDHVPDHLDLLNDTQTVDHLADAAGTIGYEILTSLGARYNRVYKG</sequence>
<dbReference type="PRINTS" id="PR00992">
    <property type="entry name" value="ALARACEMASE"/>
</dbReference>
<organism evidence="11 12">
    <name type="scientific">Neptunicoccus cionae</name>
    <dbReference type="NCBI Taxonomy" id="2035344"/>
    <lineage>
        <taxon>Bacteria</taxon>
        <taxon>Pseudomonadati</taxon>
        <taxon>Pseudomonadota</taxon>
        <taxon>Alphaproteobacteria</taxon>
        <taxon>Rhodobacterales</taxon>
        <taxon>Paracoccaceae</taxon>
        <taxon>Neptunicoccus</taxon>
    </lineage>
</organism>
<keyword evidence="5 7" id="KW-0663">Pyridoxal phosphate</keyword>
<comment type="function">
    <text evidence="7">Catalyzes the interconversion of L-alanine and D-alanine. May also act on other amino acids.</text>
</comment>
<comment type="catalytic activity">
    <reaction evidence="1 7">
        <text>L-alanine = D-alanine</text>
        <dbReference type="Rhea" id="RHEA:20249"/>
        <dbReference type="ChEBI" id="CHEBI:57416"/>
        <dbReference type="ChEBI" id="CHEBI:57972"/>
        <dbReference type="EC" id="5.1.1.1"/>
    </reaction>
</comment>
<feature type="active site" description="Proton acceptor; specific for D-alanine" evidence="7">
    <location>
        <position position="35"/>
    </location>
</feature>
<evidence type="ECO:0000256" key="9">
    <source>
        <dbReference type="PIRSR" id="PIRSR600821-52"/>
    </source>
</evidence>
<dbReference type="SMART" id="SM01005">
    <property type="entry name" value="Ala_racemase_C"/>
    <property type="match status" value="1"/>
</dbReference>
<evidence type="ECO:0000259" key="10">
    <source>
        <dbReference type="SMART" id="SM01005"/>
    </source>
</evidence>
<accession>A0A916QYX4</accession>
<dbReference type="GO" id="GO:0008784">
    <property type="term" value="F:alanine racemase activity"/>
    <property type="evidence" value="ECO:0007669"/>
    <property type="project" value="UniProtKB-UniRule"/>
</dbReference>
<dbReference type="RefSeq" id="WP_188675163.1">
    <property type="nucleotide sequence ID" value="NZ_BMKA01000003.1"/>
</dbReference>
<comment type="similarity">
    <text evidence="3 7">Belongs to the alanine racemase family.</text>
</comment>
<comment type="pathway">
    <text evidence="7">Amino-acid biosynthesis; D-alanine biosynthesis; D-alanine from L-alanine: step 1/1.</text>
</comment>
<dbReference type="Gene3D" id="3.20.20.10">
    <property type="entry name" value="Alanine racemase"/>
    <property type="match status" value="1"/>
</dbReference>
<dbReference type="InterPro" id="IPR011079">
    <property type="entry name" value="Ala_racemase_C"/>
</dbReference>
<name>A0A916QYX4_9RHOB</name>
<evidence type="ECO:0000256" key="4">
    <source>
        <dbReference type="ARBA" id="ARBA00013089"/>
    </source>
</evidence>
<dbReference type="InterPro" id="IPR029066">
    <property type="entry name" value="PLP-binding_barrel"/>
</dbReference>
<dbReference type="GO" id="GO:0030170">
    <property type="term" value="F:pyridoxal phosphate binding"/>
    <property type="evidence" value="ECO:0007669"/>
    <property type="project" value="UniProtKB-UniRule"/>
</dbReference>
<dbReference type="GO" id="GO:0030632">
    <property type="term" value="P:D-alanine biosynthetic process"/>
    <property type="evidence" value="ECO:0007669"/>
    <property type="project" value="UniProtKB-UniRule"/>
</dbReference>
<proteinExistence type="inferred from homology"/>
<dbReference type="GO" id="GO:0005829">
    <property type="term" value="C:cytosol"/>
    <property type="evidence" value="ECO:0007669"/>
    <property type="project" value="TreeGrafter"/>
</dbReference>
<comment type="cofactor">
    <cofactor evidence="2 7 8">
        <name>pyridoxal 5'-phosphate</name>
        <dbReference type="ChEBI" id="CHEBI:597326"/>
    </cofactor>
</comment>
<gene>
    <name evidence="11" type="primary">alr</name>
    <name evidence="11" type="ORF">GCM10011498_22820</name>
</gene>
<evidence type="ECO:0000256" key="6">
    <source>
        <dbReference type="ARBA" id="ARBA00023235"/>
    </source>
</evidence>
<feature type="modified residue" description="N6-(pyridoxal phosphate)lysine" evidence="7 8">
    <location>
        <position position="35"/>
    </location>
</feature>
<dbReference type="EMBL" id="BMKA01000003">
    <property type="protein sequence ID" value="GGA21548.1"/>
    <property type="molecule type" value="Genomic_DNA"/>
</dbReference>
<dbReference type="AlphaFoldDB" id="A0A916QYX4"/>
<keyword evidence="6 7" id="KW-0413">Isomerase</keyword>
<evidence type="ECO:0000256" key="7">
    <source>
        <dbReference type="HAMAP-Rule" id="MF_01201"/>
    </source>
</evidence>